<dbReference type="InterPro" id="IPR016024">
    <property type="entry name" value="ARM-type_fold"/>
</dbReference>
<dbReference type="GO" id="GO:0046961">
    <property type="term" value="F:proton-transporting ATPase activity, rotational mechanism"/>
    <property type="evidence" value="ECO:0007669"/>
    <property type="project" value="InterPro"/>
</dbReference>
<comment type="caution">
    <text evidence="11">The sequence shown here is derived from an EMBL/GenBank/DDBJ whole genome shotgun (WGS) entry which is preliminary data.</text>
</comment>
<keyword evidence="2" id="KW-0813">Transport</keyword>
<feature type="region of interest" description="Disordered" evidence="9">
    <location>
        <begin position="27"/>
        <end position="46"/>
    </location>
</feature>
<feature type="region of interest" description="Disordered" evidence="9">
    <location>
        <begin position="74"/>
        <end position="122"/>
    </location>
</feature>
<dbReference type="EMBL" id="JANPWB010000015">
    <property type="protein sequence ID" value="KAJ1090394.1"/>
    <property type="molecule type" value="Genomic_DNA"/>
</dbReference>
<evidence type="ECO:0000256" key="8">
    <source>
        <dbReference type="ARBA" id="ARBA00082218"/>
    </source>
</evidence>
<dbReference type="SUPFAM" id="SSF48371">
    <property type="entry name" value="ARM repeat"/>
    <property type="match status" value="1"/>
</dbReference>
<feature type="compositionally biased region" description="Polar residues" evidence="9">
    <location>
        <begin position="93"/>
        <end position="102"/>
    </location>
</feature>
<keyword evidence="4" id="KW-0406">Ion transport</keyword>
<dbReference type="InterPro" id="IPR011987">
    <property type="entry name" value="ATPase_V1-cplx_hsu_C"/>
</dbReference>
<name>A0AAV7LIU5_PLEWA</name>
<evidence type="ECO:0000256" key="3">
    <source>
        <dbReference type="ARBA" id="ARBA00022781"/>
    </source>
</evidence>
<accession>A0AAV7LIU5</accession>
<evidence type="ECO:0000256" key="4">
    <source>
        <dbReference type="ARBA" id="ARBA00023065"/>
    </source>
</evidence>
<evidence type="ECO:0000259" key="10">
    <source>
        <dbReference type="Pfam" id="PF11698"/>
    </source>
</evidence>
<dbReference type="Pfam" id="PF11698">
    <property type="entry name" value="V-ATPase_H_C"/>
    <property type="match status" value="1"/>
</dbReference>
<feature type="domain" description="ATPase V1 complex subunit H C-terminal" evidence="10">
    <location>
        <begin position="686"/>
        <end position="801"/>
    </location>
</feature>
<dbReference type="InterPro" id="IPR038497">
    <property type="entry name" value="ATPase_V1-cplx_hsu_C_sf"/>
</dbReference>
<dbReference type="Pfam" id="PF03224">
    <property type="entry name" value="V-ATPase_H_N"/>
    <property type="match status" value="1"/>
</dbReference>
<dbReference type="GO" id="GO:0030665">
    <property type="term" value="C:clathrin-coated vesicle membrane"/>
    <property type="evidence" value="ECO:0007669"/>
    <property type="project" value="UniProtKB-SubCell"/>
</dbReference>
<dbReference type="FunFam" id="1.25.10.10:FF:000067">
    <property type="entry name" value="V-type proton ATPase subunit H"/>
    <property type="match status" value="1"/>
</dbReference>
<proteinExistence type="inferred from homology"/>
<keyword evidence="3" id="KW-0375">Hydrogen ion transport</keyword>
<keyword evidence="12" id="KW-1185">Reference proteome</keyword>
<evidence type="ECO:0000256" key="1">
    <source>
        <dbReference type="ARBA" id="ARBA00008613"/>
    </source>
</evidence>
<dbReference type="Gene3D" id="1.25.10.10">
    <property type="entry name" value="Leucine-rich Repeat Variant"/>
    <property type="match status" value="1"/>
</dbReference>
<evidence type="ECO:0000256" key="2">
    <source>
        <dbReference type="ARBA" id="ARBA00022448"/>
    </source>
</evidence>
<evidence type="ECO:0000256" key="7">
    <source>
        <dbReference type="ARBA" id="ARBA00071124"/>
    </source>
</evidence>
<comment type="similarity">
    <text evidence="1">Belongs to the V-ATPase H subunit family.</text>
</comment>
<organism evidence="11 12">
    <name type="scientific">Pleurodeles waltl</name>
    <name type="common">Iberian ribbed newt</name>
    <dbReference type="NCBI Taxonomy" id="8319"/>
    <lineage>
        <taxon>Eukaryota</taxon>
        <taxon>Metazoa</taxon>
        <taxon>Chordata</taxon>
        <taxon>Craniata</taxon>
        <taxon>Vertebrata</taxon>
        <taxon>Euteleostomi</taxon>
        <taxon>Amphibia</taxon>
        <taxon>Batrachia</taxon>
        <taxon>Caudata</taxon>
        <taxon>Salamandroidea</taxon>
        <taxon>Salamandridae</taxon>
        <taxon>Pleurodelinae</taxon>
        <taxon>Pleurodeles</taxon>
    </lineage>
</organism>
<comment type="function">
    <text evidence="6">Subunit of the V1 complex of vacuolar(H+)-ATPase (V-ATPase), a multisubunit enzyme composed of a peripheral complex (V1) that hydrolyzes ATP and a membrane integral complex (V0) that translocates protons. V-ATPase is responsible for acidifying and maintaining the pH of intracellular compartments and in some cell types, is targeted to the plasma membrane, where it is responsible for acidifying the extracellular environment. Subunit H is essential for V-ATPase activity, but not for the assembly of the complex. Involved in the endocytosis mediated by clathrin-coated pits, required for the formation of endosomes.</text>
</comment>
<feature type="region of interest" description="Disordered" evidence="9">
    <location>
        <begin position="271"/>
        <end position="318"/>
    </location>
</feature>
<dbReference type="GO" id="GO:0000221">
    <property type="term" value="C:vacuolar proton-transporting V-type ATPase, V1 domain"/>
    <property type="evidence" value="ECO:0007669"/>
    <property type="project" value="InterPro"/>
</dbReference>
<dbReference type="CDD" id="cd00256">
    <property type="entry name" value="VATPase_H"/>
    <property type="match status" value="1"/>
</dbReference>
<evidence type="ECO:0000313" key="12">
    <source>
        <dbReference type="Proteomes" id="UP001066276"/>
    </source>
</evidence>
<sequence>MHLAHRCLQGSTRSRYPSFSPLLRCVPGPKGPPQVKQPRSLTPGHVATSKSFHTASLSLLASLRPQSFLGASSVAQSSTTSPPVRVRLPLGHQNPNGISTPARSLRRQPPLSSASGSPQPAALPVAAAPISGLPPVFFWGHPYPVSQSPCASTVRDLTWALTTSAPRAAAGAHTRSALSSGPRKASGPPQPTAPPKAATSTPFLPPLLFRGRALPVAQSLCASAVRDLTWAPWPPPAPPPLLESLLGASRCSVPSVHSPLRLSAPRKAAASVTCSGPQTPKSPTGRFGTPGVAAGAHTRSAPSSGLAPQPGPHSARGRHDFDFLFAGPSGAKSSGVGNQAKMDIRGAVDAAVPTNIIAAKAAEVRANKVNWQSYLQGQMISAEDCEFIKKFESARPDEKHAILTAEGSQCAKTFINLMSHIAKEQTVQYILTMVDDMLQENHERVKIFFDFAKRGKNTAWSYFLPMLNRQDLFTVHMAARIIAKLAAWGRELMEGSDLNYYFNWIKTQLSSQKQRVISSALEGGSFSSSESSQYVQCVAGCLQLMLRVNEYRFAWVEADGVNCIMGVLSNKCGFQLQYQMIFSIWLLAFSPQMCEYLRRYNIIPVLSDILQESVKEKVTRIILAAFKNFLEKSAERETRQEYALAMIQCKVLKQLENLEQQKYDDEDIVEDIKFLLDKLGESVQDLSSFDEYSSELKSGRLEWSPVHKSEKFWRENAVRLNEKNYELLKILTKLLEVSDDPQVLAVAAHDVGEYVRHYPRGKRVIEQLGGKQLVMNHMHHEDQQVRYNALLAVQKLMVHNWEYLGKQLQSEQPATVTARS</sequence>
<dbReference type="AlphaFoldDB" id="A0AAV7LIU5"/>
<gene>
    <name evidence="11" type="ORF">NDU88_003527</name>
</gene>
<dbReference type="Gene3D" id="1.25.40.150">
    <property type="entry name" value="V-type ATPase, subunit H, C-terminal domain"/>
    <property type="match status" value="1"/>
</dbReference>
<feature type="compositionally biased region" description="Polar residues" evidence="9">
    <location>
        <begin position="272"/>
        <end position="282"/>
    </location>
</feature>
<evidence type="ECO:0000256" key="9">
    <source>
        <dbReference type="SAM" id="MobiDB-lite"/>
    </source>
</evidence>
<dbReference type="PANTHER" id="PTHR10698">
    <property type="entry name" value="V-TYPE PROTON ATPASE SUBUNIT H"/>
    <property type="match status" value="1"/>
</dbReference>
<evidence type="ECO:0000256" key="6">
    <source>
        <dbReference type="ARBA" id="ARBA00058462"/>
    </source>
</evidence>
<protein>
    <recommendedName>
        <fullName evidence="7">V-type proton ATPase subunit H</fullName>
    </recommendedName>
    <alternativeName>
        <fullName evidence="8">Vacuolar proton pump subunit H</fullName>
    </alternativeName>
</protein>
<comment type="subcellular location">
    <subcellularLocation>
        <location evidence="5">Cytoplasmic vesicle</location>
        <location evidence="5">Clathrin-coated vesicle membrane</location>
        <topology evidence="5">Peripheral membrane protein</topology>
    </subcellularLocation>
</comment>
<reference evidence="11" key="1">
    <citation type="journal article" date="2022" name="bioRxiv">
        <title>Sequencing and chromosome-scale assembly of the giantPleurodeles waltlgenome.</title>
        <authorList>
            <person name="Brown T."/>
            <person name="Elewa A."/>
            <person name="Iarovenko S."/>
            <person name="Subramanian E."/>
            <person name="Araus A.J."/>
            <person name="Petzold A."/>
            <person name="Susuki M."/>
            <person name="Suzuki K.-i.T."/>
            <person name="Hayashi T."/>
            <person name="Toyoda A."/>
            <person name="Oliveira C."/>
            <person name="Osipova E."/>
            <person name="Leigh N.D."/>
            <person name="Simon A."/>
            <person name="Yun M.H."/>
        </authorList>
    </citation>
    <scope>NUCLEOTIDE SEQUENCE</scope>
    <source>
        <strain evidence="11">20211129_DDA</strain>
        <tissue evidence="11">Liver</tissue>
    </source>
</reference>
<evidence type="ECO:0000313" key="11">
    <source>
        <dbReference type="EMBL" id="KAJ1090394.1"/>
    </source>
</evidence>
<feature type="region of interest" description="Disordered" evidence="9">
    <location>
        <begin position="166"/>
        <end position="199"/>
    </location>
</feature>
<dbReference type="Proteomes" id="UP001066276">
    <property type="component" value="Chromosome 11"/>
</dbReference>
<dbReference type="InterPro" id="IPR004908">
    <property type="entry name" value="ATPase_V1-cplx_hsu"/>
</dbReference>
<dbReference type="GO" id="GO:0005765">
    <property type="term" value="C:lysosomal membrane"/>
    <property type="evidence" value="ECO:0007669"/>
    <property type="project" value="TreeGrafter"/>
</dbReference>
<dbReference type="InterPro" id="IPR011989">
    <property type="entry name" value="ARM-like"/>
</dbReference>
<dbReference type="FunFam" id="1.25.40.150:FF:000001">
    <property type="entry name" value="V-type proton ATPase subunit H"/>
    <property type="match status" value="1"/>
</dbReference>
<dbReference type="PANTHER" id="PTHR10698:SF0">
    <property type="entry name" value="V-TYPE PROTON ATPASE SUBUNIT H"/>
    <property type="match status" value="1"/>
</dbReference>
<evidence type="ECO:0000256" key="5">
    <source>
        <dbReference type="ARBA" id="ARBA00029434"/>
    </source>
</evidence>